<dbReference type="EMBL" id="BLLK01000074">
    <property type="protein sequence ID" value="GFH61307.1"/>
    <property type="molecule type" value="Genomic_DNA"/>
</dbReference>
<evidence type="ECO:0000256" key="2">
    <source>
        <dbReference type="SAM" id="SignalP"/>
    </source>
</evidence>
<comment type="caution">
    <text evidence="3">The sequence shown here is derived from an EMBL/GenBank/DDBJ whole genome shotgun (WGS) entry which is preliminary data.</text>
</comment>
<reference evidence="3 4" key="1">
    <citation type="journal article" date="2021" name="Sci. Rep.">
        <title>The genome of the diatom Chaetoceros tenuissimus carries an ancient integrated fragment of an extant virus.</title>
        <authorList>
            <person name="Hongo Y."/>
            <person name="Kimura K."/>
            <person name="Takaki Y."/>
            <person name="Yoshida Y."/>
            <person name="Baba S."/>
            <person name="Kobayashi G."/>
            <person name="Nagasaki K."/>
            <person name="Hano T."/>
            <person name="Tomaru Y."/>
        </authorList>
    </citation>
    <scope>NUCLEOTIDE SEQUENCE [LARGE SCALE GENOMIC DNA]</scope>
    <source>
        <strain evidence="3 4">NIES-3715</strain>
    </source>
</reference>
<gene>
    <name evidence="3" type="ORF">CTEN210_17783</name>
</gene>
<feature type="signal peptide" evidence="2">
    <location>
        <begin position="1"/>
        <end position="20"/>
    </location>
</feature>
<evidence type="ECO:0000256" key="1">
    <source>
        <dbReference type="SAM" id="MobiDB-lite"/>
    </source>
</evidence>
<feature type="region of interest" description="Disordered" evidence="1">
    <location>
        <begin position="25"/>
        <end position="58"/>
    </location>
</feature>
<keyword evidence="2" id="KW-0732">Signal</keyword>
<organism evidence="3 4">
    <name type="scientific">Chaetoceros tenuissimus</name>
    <dbReference type="NCBI Taxonomy" id="426638"/>
    <lineage>
        <taxon>Eukaryota</taxon>
        <taxon>Sar</taxon>
        <taxon>Stramenopiles</taxon>
        <taxon>Ochrophyta</taxon>
        <taxon>Bacillariophyta</taxon>
        <taxon>Coscinodiscophyceae</taxon>
        <taxon>Chaetocerotophycidae</taxon>
        <taxon>Chaetocerotales</taxon>
        <taxon>Chaetocerotaceae</taxon>
        <taxon>Chaetoceros</taxon>
    </lineage>
</organism>
<feature type="chain" id="PRO_5042167157" evidence="2">
    <location>
        <begin position="21"/>
        <end position="379"/>
    </location>
</feature>
<protein>
    <submittedName>
        <fullName evidence="3">Uncharacterized protein</fullName>
    </submittedName>
</protein>
<accession>A0AAD3HEU8</accession>
<dbReference type="Proteomes" id="UP001054902">
    <property type="component" value="Unassembled WGS sequence"/>
</dbReference>
<evidence type="ECO:0000313" key="4">
    <source>
        <dbReference type="Proteomes" id="UP001054902"/>
    </source>
</evidence>
<proteinExistence type="predicted"/>
<dbReference type="AlphaFoldDB" id="A0AAD3HEU8"/>
<name>A0AAD3HEU8_9STRA</name>
<sequence length="379" mass="43072">MRKINVSLVLLTGIVSISKCQEVQSASKEESASKTRRKRKRYDASHPNEKAYPSSSITSHYSLRSSKAALPRNSKMDNISLEDRWEFILANENHADTSFAALLKQQKENINCNNSTFTKDENDGSNSSTIGILEYISSISYSILLTTVTVLSMTSFKTLKSVLYQYPYQSLDWQKLPDLIPLVLSTESKLAKSLKSFATETLMPTATETIHKMVLMECWRTFWMKSFKLLRKYYHSVTGISYYKSDWEVYAPGWLRRGIRSAFVKHFQKRLQNVVYSWMTRGWEIVSIGFGPAWLDFEIFGDGYAPSVDSETIVSKSLELDDETNDSEEALDELDVELELEFEDTVIEDSDAGDSSAENENVASIDITLIDDSADLVEE</sequence>
<evidence type="ECO:0000313" key="3">
    <source>
        <dbReference type="EMBL" id="GFH61307.1"/>
    </source>
</evidence>
<keyword evidence="4" id="KW-1185">Reference proteome</keyword>